<dbReference type="InterPro" id="IPR014729">
    <property type="entry name" value="Rossmann-like_a/b/a_fold"/>
</dbReference>
<dbReference type="InterPro" id="IPR009080">
    <property type="entry name" value="tRNAsynth_Ia_anticodon-bd"/>
</dbReference>
<dbReference type="SMART" id="SM01016">
    <property type="entry name" value="Arg_tRNA_synt_N"/>
    <property type="match status" value="1"/>
</dbReference>
<dbReference type="Gene3D" id="3.40.50.620">
    <property type="entry name" value="HUPs"/>
    <property type="match status" value="1"/>
</dbReference>
<dbReference type="Pfam" id="PF03485">
    <property type="entry name" value="Arg_tRNA_synt_N"/>
    <property type="match status" value="1"/>
</dbReference>
<dbReference type="InterPro" id="IPR001278">
    <property type="entry name" value="Arg-tRNA-ligase"/>
</dbReference>
<evidence type="ECO:0000313" key="13">
    <source>
        <dbReference type="EMBL" id="CAI8036064.1"/>
    </source>
</evidence>
<dbReference type="Proteomes" id="UP001174909">
    <property type="component" value="Unassembled WGS sequence"/>
</dbReference>
<sequence>MSGAGLLPRGLDLSAVSVEPPREAEHGDAACNAALVLAKQARRKPREIAQNLAERLQGRADIRAVEVAGPGFVNLRLTDEFWWARLAELLQTGPGYGATDLGRGRAVNVEYVSANPTGPLHVGHARGAVVGDALANLLSHMGFAVTREYYVNDAGAQVDTLARSVHARYREACGETIGAIPEGLYPGDYLVPVGEALAARDGRRWLEEPESAWLPEIRRFATDAMMDLVRADLEALGVRHDLFRSERALVGEGRVDDAYAALEGSDLIYRGVLEPPKGKRDEDWEPREQSLFRATAFGDDTDRPLRKSDGTWTYFATDIAYHRDKIERGFTDLIDVWGADHGGYVKRMKAAVSALSGDSASLDVKISGRALRHLRDVVDEVGRDVVRFIMLTRRNDAPLEFDLNRVTEQSRDNPVFYVQYAHARACSALRRGAEIVPEPELALAALARVDLACLDDPAELDLIRLLCQWPRVLEGAALTHEPHRIAFYLHDLAGAFHLLWTRGKDDPRLRIVDGERLAETRARLALISALKIVIAEGLALFGVEPVQEMR</sequence>
<dbReference type="Pfam" id="PF00750">
    <property type="entry name" value="tRNA-synt_1d"/>
    <property type="match status" value="1"/>
</dbReference>
<gene>
    <name evidence="13" type="ORF">GBAR_LOCUS20237</name>
</gene>
<dbReference type="AlphaFoldDB" id="A0AA35SUV3"/>
<proteinExistence type="inferred from homology"/>
<dbReference type="PANTHER" id="PTHR11956">
    <property type="entry name" value="ARGINYL-TRNA SYNTHETASE"/>
    <property type="match status" value="1"/>
</dbReference>
<dbReference type="InterPro" id="IPR005148">
    <property type="entry name" value="Arg-tRNA-synth_N"/>
</dbReference>
<evidence type="ECO:0000256" key="1">
    <source>
        <dbReference type="ARBA" id="ARBA00005594"/>
    </source>
</evidence>
<dbReference type="GO" id="GO:0005737">
    <property type="term" value="C:cytoplasm"/>
    <property type="evidence" value="ECO:0007669"/>
    <property type="project" value="InterPro"/>
</dbReference>
<organism evidence="13 14">
    <name type="scientific">Geodia barretti</name>
    <name type="common">Barrett's horny sponge</name>
    <dbReference type="NCBI Taxonomy" id="519541"/>
    <lineage>
        <taxon>Eukaryota</taxon>
        <taxon>Metazoa</taxon>
        <taxon>Porifera</taxon>
        <taxon>Demospongiae</taxon>
        <taxon>Heteroscleromorpha</taxon>
        <taxon>Tetractinellida</taxon>
        <taxon>Astrophorina</taxon>
        <taxon>Geodiidae</taxon>
        <taxon>Geodia</taxon>
    </lineage>
</organism>
<evidence type="ECO:0000259" key="12">
    <source>
        <dbReference type="SMART" id="SM01016"/>
    </source>
</evidence>
<evidence type="ECO:0000256" key="5">
    <source>
        <dbReference type="ARBA" id="ARBA00022840"/>
    </source>
</evidence>
<keyword evidence="5 10" id="KW-0067">ATP-binding</keyword>
<comment type="caution">
    <text evidence="13">The sequence shown here is derived from an EMBL/GenBank/DDBJ whole genome shotgun (WGS) entry which is preliminary data.</text>
</comment>
<dbReference type="GO" id="GO:0006420">
    <property type="term" value="P:arginyl-tRNA aminoacylation"/>
    <property type="evidence" value="ECO:0007669"/>
    <property type="project" value="InterPro"/>
</dbReference>
<dbReference type="SUPFAM" id="SSF55190">
    <property type="entry name" value="Arginyl-tRNA synthetase (ArgRS), N-terminal 'additional' domain"/>
    <property type="match status" value="1"/>
</dbReference>
<protein>
    <recommendedName>
        <fullName evidence="2">arginine--tRNA ligase</fullName>
        <ecNumber evidence="2">6.1.1.19</ecNumber>
    </recommendedName>
    <alternativeName>
        <fullName evidence="8">Arginyl-tRNA synthetase</fullName>
    </alternativeName>
</protein>
<feature type="domain" description="DALR anticodon binding" evidence="11">
    <location>
        <begin position="418"/>
        <end position="549"/>
    </location>
</feature>
<keyword evidence="4 10" id="KW-0547">Nucleotide-binding</keyword>
<dbReference type="Pfam" id="PF05746">
    <property type="entry name" value="DALR_1"/>
    <property type="match status" value="1"/>
</dbReference>
<dbReference type="SMART" id="SM00836">
    <property type="entry name" value="DALR_1"/>
    <property type="match status" value="1"/>
</dbReference>
<dbReference type="GO" id="GO:0004814">
    <property type="term" value="F:arginine-tRNA ligase activity"/>
    <property type="evidence" value="ECO:0007669"/>
    <property type="project" value="UniProtKB-EC"/>
</dbReference>
<comment type="similarity">
    <text evidence="1 10">Belongs to the class-I aminoacyl-tRNA synthetase family.</text>
</comment>
<evidence type="ECO:0000256" key="9">
    <source>
        <dbReference type="ARBA" id="ARBA00049339"/>
    </source>
</evidence>
<dbReference type="PRINTS" id="PR01038">
    <property type="entry name" value="TRNASYNTHARG"/>
</dbReference>
<dbReference type="InterPro" id="IPR008909">
    <property type="entry name" value="DALR_anticod-bd"/>
</dbReference>
<keyword evidence="6 10" id="KW-0648">Protein biosynthesis</keyword>
<feature type="domain" description="Arginyl tRNA synthetase N-terminal" evidence="12">
    <location>
        <begin position="1"/>
        <end position="77"/>
    </location>
</feature>
<keyword evidence="3 10" id="KW-0436">Ligase</keyword>
<dbReference type="Gene3D" id="1.10.730.10">
    <property type="entry name" value="Isoleucyl-tRNA Synthetase, Domain 1"/>
    <property type="match status" value="1"/>
</dbReference>
<evidence type="ECO:0000256" key="6">
    <source>
        <dbReference type="ARBA" id="ARBA00022917"/>
    </source>
</evidence>
<evidence type="ECO:0000256" key="3">
    <source>
        <dbReference type="ARBA" id="ARBA00022598"/>
    </source>
</evidence>
<reference evidence="13" key="1">
    <citation type="submission" date="2023-03" db="EMBL/GenBank/DDBJ databases">
        <authorList>
            <person name="Steffen K."/>
            <person name="Cardenas P."/>
        </authorList>
    </citation>
    <scope>NUCLEOTIDE SEQUENCE</scope>
</reference>
<keyword evidence="7 10" id="KW-0030">Aminoacyl-tRNA synthetase</keyword>
<evidence type="ECO:0000256" key="10">
    <source>
        <dbReference type="RuleBase" id="RU363038"/>
    </source>
</evidence>
<comment type="catalytic activity">
    <reaction evidence="9">
        <text>tRNA(Arg) + L-arginine + ATP = L-arginyl-tRNA(Arg) + AMP + diphosphate</text>
        <dbReference type="Rhea" id="RHEA:20301"/>
        <dbReference type="Rhea" id="RHEA-COMP:9658"/>
        <dbReference type="Rhea" id="RHEA-COMP:9673"/>
        <dbReference type="ChEBI" id="CHEBI:30616"/>
        <dbReference type="ChEBI" id="CHEBI:32682"/>
        <dbReference type="ChEBI" id="CHEBI:33019"/>
        <dbReference type="ChEBI" id="CHEBI:78442"/>
        <dbReference type="ChEBI" id="CHEBI:78513"/>
        <dbReference type="ChEBI" id="CHEBI:456215"/>
        <dbReference type="EC" id="6.1.1.19"/>
    </reaction>
</comment>
<dbReference type="Gene3D" id="3.30.1360.70">
    <property type="entry name" value="Arginyl tRNA synthetase N-terminal domain"/>
    <property type="match status" value="1"/>
</dbReference>
<evidence type="ECO:0000256" key="8">
    <source>
        <dbReference type="ARBA" id="ARBA00033033"/>
    </source>
</evidence>
<dbReference type="HAMAP" id="MF_00123">
    <property type="entry name" value="Arg_tRNA_synth"/>
    <property type="match status" value="1"/>
</dbReference>
<evidence type="ECO:0000256" key="7">
    <source>
        <dbReference type="ARBA" id="ARBA00023146"/>
    </source>
</evidence>
<dbReference type="InterPro" id="IPR036695">
    <property type="entry name" value="Arg-tRNA-synth_N_sf"/>
</dbReference>
<dbReference type="CDD" id="cd00671">
    <property type="entry name" value="ArgRS_core"/>
    <property type="match status" value="1"/>
</dbReference>
<evidence type="ECO:0000313" key="14">
    <source>
        <dbReference type="Proteomes" id="UP001174909"/>
    </source>
</evidence>
<evidence type="ECO:0000259" key="11">
    <source>
        <dbReference type="SMART" id="SM00836"/>
    </source>
</evidence>
<dbReference type="GO" id="GO:0005524">
    <property type="term" value="F:ATP binding"/>
    <property type="evidence" value="ECO:0007669"/>
    <property type="project" value="UniProtKB-KW"/>
</dbReference>
<evidence type="ECO:0000256" key="4">
    <source>
        <dbReference type="ARBA" id="ARBA00022741"/>
    </source>
</evidence>
<evidence type="ECO:0000256" key="2">
    <source>
        <dbReference type="ARBA" id="ARBA00012837"/>
    </source>
</evidence>
<accession>A0AA35SUV3</accession>
<dbReference type="EMBL" id="CASHTH010002843">
    <property type="protein sequence ID" value="CAI8036064.1"/>
    <property type="molecule type" value="Genomic_DNA"/>
</dbReference>
<dbReference type="PROSITE" id="PS00178">
    <property type="entry name" value="AA_TRNA_LIGASE_I"/>
    <property type="match status" value="1"/>
</dbReference>
<dbReference type="InterPro" id="IPR001412">
    <property type="entry name" value="aa-tRNA-synth_I_CS"/>
</dbReference>
<dbReference type="SUPFAM" id="SSF47323">
    <property type="entry name" value="Anticodon-binding domain of a subclass of class I aminoacyl-tRNA synthetases"/>
    <property type="match status" value="1"/>
</dbReference>
<name>A0AA35SUV3_GEOBA</name>
<dbReference type="SUPFAM" id="SSF52374">
    <property type="entry name" value="Nucleotidylyl transferase"/>
    <property type="match status" value="1"/>
</dbReference>
<dbReference type="EC" id="6.1.1.19" evidence="2"/>
<dbReference type="PANTHER" id="PTHR11956:SF5">
    <property type="entry name" value="ARGININE--TRNA LIGASE, CYTOPLASMIC"/>
    <property type="match status" value="1"/>
</dbReference>
<keyword evidence="14" id="KW-1185">Reference proteome</keyword>
<dbReference type="InterPro" id="IPR035684">
    <property type="entry name" value="ArgRS_core"/>
</dbReference>